<dbReference type="PROSITE" id="PS50893">
    <property type="entry name" value="ABC_TRANSPORTER_2"/>
    <property type="match status" value="1"/>
</dbReference>
<dbReference type="PROSITE" id="PS00211">
    <property type="entry name" value="ABC_TRANSPORTER_1"/>
    <property type="match status" value="1"/>
</dbReference>
<name>A0ABR9J4E1_9MICC</name>
<dbReference type="InterPro" id="IPR017871">
    <property type="entry name" value="ABC_transporter-like_CS"/>
</dbReference>
<evidence type="ECO:0000256" key="2">
    <source>
        <dbReference type="ARBA" id="ARBA00022448"/>
    </source>
</evidence>
<proteinExistence type="inferred from homology"/>
<keyword evidence="7" id="KW-1185">Reference proteome</keyword>
<feature type="domain" description="ABC transporter" evidence="5">
    <location>
        <begin position="13"/>
        <end position="231"/>
    </location>
</feature>
<comment type="similarity">
    <text evidence="1">Belongs to the ABC transporter superfamily.</text>
</comment>
<keyword evidence="3" id="KW-0547">Nucleotide-binding</keyword>
<dbReference type="InterPro" id="IPR003593">
    <property type="entry name" value="AAA+_ATPase"/>
</dbReference>
<dbReference type="PANTHER" id="PTHR43553">
    <property type="entry name" value="HEAVY METAL TRANSPORTER"/>
    <property type="match status" value="1"/>
</dbReference>
<dbReference type="Pfam" id="PF00005">
    <property type="entry name" value="ABC_tran"/>
    <property type="match status" value="1"/>
</dbReference>
<evidence type="ECO:0000256" key="3">
    <source>
        <dbReference type="ARBA" id="ARBA00022741"/>
    </source>
</evidence>
<dbReference type="InterPro" id="IPR003439">
    <property type="entry name" value="ABC_transporter-like_ATP-bd"/>
</dbReference>
<dbReference type="EC" id="3.6.3.-" evidence="6"/>
<gene>
    <name evidence="6" type="ORF">H4W26_000216</name>
</gene>
<evidence type="ECO:0000259" key="5">
    <source>
        <dbReference type="PROSITE" id="PS50893"/>
    </source>
</evidence>
<keyword evidence="4 6" id="KW-0067">ATP-binding</keyword>
<dbReference type="RefSeq" id="WP_318779727.1">
    <property type="nucleotide sequence ID" value="NZ_JADBEE010000001.1"/>
</dbReference>
<dbReference type="SUPFAM" id="SSF52540">
    <property type="entry name" value="P-loop containing nucleoside triphosphate hydrolases"/>
    <property type="match status" value="1"/>
</dbReference>
<organism evidence="6 7">
    <name type="scientific">Nesterenkonia halotolerans</name>
    <dbReference type="NCBI Taxonomy" id="225325"/>
    <lineage>
        <taxon>Bacteria</taxon>
        <taxon>Bacillati</taxon>
        <taxon>Actinomycetota</taxon>
        <taxon>Actinomycetes</taxon>
        <taxon>Micrococcales</taxon>
        <taxon>Micrococcaceae</taxon>
        <taxon>Nesterenkonia</taxon>
    </lineage>
</organism>
<sequence>MDNPSSVTTTLDAAAFDVDTSDGGRRRILHPVTLNLPEHRIAVIGANGSGKSTLLRLIAGLVAPSSGSVQLSPAGVRTGFIFANPQAQLIMPVVGEDIAFSLRSSITSAAQRRQRSREILDTMGLGDREESSIYDLSSGERQKVALAGVLAAEPELVLADEPTTLLDLRSTVEFTQMLMNLTPPMIVATHDLGLAARAQRVLVFDHGHLVADGPPGVAIPYYRELAGADGPASSAPER</sequence>
<dbReference type="Gene3D" id="3.40.50.300">
    <property type="entry name" value="P-loop containing nucleotide triphosphate hydrolases"/>
    <property type="match status" value="1"/>
</dbReference>
<dbReference type="CDD" id="cd03225">
    <property type="entry name" value="ABC_cobalt_CbiO_domain1"/>
    <property type="match status" value="1"/>
</dbReference>
<dbReference type="PANTHER" id="PTHR43553:SF24">
    <property type="entry name" value="ENERGY-COUPLING FACTOR TRANSPORTER ATP-BINDING PROTEIN ECFA1"/>
    <property type="match status" value="1"/>
</dbReference>
<dbReference type="GO" id="GO:0016787">
    <property type="term" value="F:hydrolase activity"/>
    <property type="evidence" value="ECO:0007669"/>
    <property type="project" value="UniProtKB-KW"/>
</dbReference>
<reference evidence="6 7" key="1">
    <citation type="submission" date="2020-10" db="EMBL/GenBank/DDBJ databases">
        <title>Sequencing the genomes of 1000 actinobacteria strains.</title>
        <authorList>
            <person name="Klenk H.-P."/>
        </authorList>
    </citation>
    <scope>NUCLEOTIDE SEQUENCE [LARGE SCALE GENOMIC DNA]</scope>
    <source>
        <strain evidence="6 7">DSM 15474</strain>
    </source>
</reference>
<dbReference type="InterPro" id="IPR050095">
    <property type="entry name" value="ECF_ABC_transporter_ATP-bd"/>
</dbReference>
<comment type="caution">
    <text evidence="6">The sequence shown here is derived from an EMBL/GenBank/DDBJ whole genome shotgun (WGS) entry which is preliminary data.</text>
</comment>
<dbReference type="SMART" id="SM00382">
    <property type="entry name" value="AAA"/>
    <property type="match status" value="1"/>
</dbReference>
<evidence type="ECO:0000313" key="7">
    <source>
        <dbReference type="Proteomes" id="UP000636579"/>
    </source>
</evidence>
<keyword evidence="6" id="KW-0378">Hydrolase</keyword>
<dbReference type="Proteomes" id="UP000636579">
    <property type="component" value="Unassembled WGS sequence"/>
</dbReference>
<evidence type="ECO:0000313" key="6">
    <source>
        <dbReference type="EMBL" id="MBE1513461.1"/>
    </source>
</evidence>
<evidence type="ECO:0000256" key="4">
    <source>
        <dbReference type="ARBA" id="ARBA00022840"/>
    </source>
</evidence>
<keyword evidence="2" id="KW-0813">Transport</keyword>
<dbReference type="EMBL" id="JADBEE010000001">
    <property type="protein sequence ID" value="MBE1513461.1"/>
    <property type="molecule type" value="Genomic_DNA"/>
</dbReference>
<dbReference type="GO" id="GO:0005524">
    <property type="term" value="F:ATP binding"/>
    <property type="evidence" value="ECO:0007669"/>
    <property type="project" value="UniProtKB-KW"/>
</dbReference>
<accession>A0ABR9J4E1</accession>
<dbReference type="InterPro" id="IPR027417">
    <property type="entry name" value="P-loop_NTPase"/>
</dbReference>
<evidence type="ECO:0000256" key="1">
    <source>
        <dbReference type="ARBA" id="ARBA00005417"/>
    </source>
</evidence>
<dbReference type="InterPro" id="IPR015856">
    <property type="entry name" value="ABC_transpr_CbiO/EcfA_su"/>
</dbReference>
<protein>
    <submittedName>
        <fullName evidence="6">Biotin transport system ATP-binding protein</fullName>
        <ecNumber evidence="6">3.6.3.-</ecNumber>
    </submittedName>
</protein>